<gene>
    <name evidence="2" type="ORF">NCTC11661_00255</name>
</gene>
<protein>
    <recommendedName>
        <fullName evidence="4">SGNH hydrolase-type esterase domain-containing protein</fullName>
    </recommendedName>
</protein>
<dbReference type="SUPFAM" id="SSF52266">
    <property type="entry name" value="SGNH hydrolase"/>
    <property type="match status" value="1"/>
</dbReference>
<proteinExistence type="predicted"/>
<organism evidence="2 3">
    <name type="scientific">Bergeyella zoohelcum</name>
    <dbReference type="NCBI Taxonomy" id="1015"/>
    <lineage>
        <taxon>Bacteria</taxon>
        <taxon>Pseudomonadati</taxon>
        <taxon>Bacteroidota</taxon>
        <taxon>Flavobacteriia</taxon>
        <taxon>Flavobacteriales</taxon>
        <taxon>Weeksellaceae</taxon>
        <taxon>Bergeyella</taxon>
    </lineage>
</organism>
<evidence type="ECO:0000313" key="2">
    <source>
        <dbReference type="EMBL" id="SSZ46610.1"/>
    </source>
</evidence>
<keyword evidence="1" id="KW-0472">Membrane</keyword>
<name>A0A376C042_9FLAO</name>
<feature type="transmembrane region" description="Helical" evidence="1">
    <location>
        <begin position="6"/>
        <end position="29"/>
    </location>
</feature>
<sequence length="308" mass="35494">MKKFLINISLFSIFACIFYVVIMPLWSFIMPPFMAKNVRNCVGCYGHLFTRAKEAKETKNPDILFLGSSHAYRGLDPRVFAQKGITSFNLGSSSQTPINTQVLLHQYLDQIQPKMVIYEVYAGTLTSDGVESSLDLLSNNKIDKNAVKMAFDIHQLTTYNTLLYGYFRQIFGLNKNFKEEIKQEESTYIKGGFVQSDFMKNPLYEEPKGKWDIHPKQLQALKENIAFIEKRKIPIILIQAPITQKLYNARTNNKEVDSLLSTLGTYKNFQGEIPLNDTLDFYDSNHLNQHAVVRFNKSLINYLKEIKE</sequence>
<dbReference type="AlphaFoldDB" id="A0A376C042"/>
<evidence type="ECO:0000256" key="1">
    <source>
        <dbReference type="SAM" id="Phobius"/>
    </source>
</evidence>
<accession>A0A376C042</accession>
<dbReference type="EMBL" id="UFTJ01000001">
    <property type="protein sequence ID" value="SSZ46610.1"/>
    <property type="molecule type" value="Genomic_DNA"/>
</dbReference>
<evidence type="ECO:0008006" key="4">
    <source>
        <dbReference type="Google" id="ProtNLM"/>
    </source>
</evidence>
<reference evidence="2 3" key="1">
    <citation type="submission" date="2018-06" db="EMBL/GenBank/DDBJ databases">
        <authorList>
            <consortium name="Pathogen Informatics"/>
            <person name="Doyle S."/>
        </authorList>
    </citation>
    <scope>NUCLEOTIDE SEQUENCE [LARGE SCALE GENOMIC DNA]</scope>
    <source>
        <strain evidence="2 3">NCTC11661</strain>
    </source>
</reference>
<evidence type="ECO:0000313" key="3">
    <source>
        <dbReference type="Proteomes" id="UP000255515"/>
    </source>
</evidence>
<keyword evidence="1" id="KW-0812">Transmembrane</keyword>
<dbReference type="PROSITE" id="PS51257">
    <property type="entry name" value="PROKAR_LIPOPROTEIN"/>
    <property type="match status" value="1"/>
</dbReference>
<dbReference type="Proteomes" id="UP000255515">
    <property type="component" value="Unassembled WGS sequence"/>
</dbReference>
<keyword evidence="1" id="KW-1133">Transmembrane helix</keyword>